<accession>A0A368Y2S3</accession>
<dbReference type="InterPro" id="IPR032466">
    <property type="entry name" value="Metal_Hydrolase"/>
</dbReference>
<gene>
    <name evidence="2" type="ORF">DES41_102886</name>
</gene>
<feature type="domain" description="Amidohydrolase 3" evidence="1">
    <location>
        <begin position="60"/>
        <end position="267"/>
    </location>
</feature>
<feature type="domain" description="Amidohydrolase 3" evidence="1">
    <location>
        <begin position="337"/>
        <end position="472"/>
    </location>
</feature>
<dbReference type="EMBL" id="QPJK01000002">
    <property type="protein sequence ID" value="RCW74563.1"/>
    <property type="molecule type" value="Genomic_DNA"/>
</dbReference>
<evidence type="ECO:0000313" key="2">
    <source>
        <dbReference type="EMBL" id="RCW74563.1"/>
    </source>
</evidence>
<name>A0A368Y2S3_9BURK</name>
<dbReference type="InterPro" id="IPR013108">
    <property type="entry name" value="Amidohydro_3"/>
</dbReference>
<dbReference type="Gene3D" id="2.30.40.10">
    <property type="entry name" value="Urease, subunit C, domain 1"/>
    <property type="match status" value="1"/>
</dbReference>
<dbReference type="Proteomes" id="UP000252884">
    <property type="component" value="Unassembled WGS sequence"/>
</dbReference>
<dbReference type="InterPro" id="IPR023100">
    <property type="entry name" value="D-aminoacylase_insert_dom_sf"/>
</dbReference>
<dbReference type="GO" id="GO:0005829">
    <property type="term" value="C:cytosol"/>
    <property type="evidence" value="ECO:0007669"/>
    <property type="project" value="TreeGrafter"/>
</dbReference>
<evidence type="ECO:0000313" key="3">
    <source>
        <dbReference type="Proteomes" id="UP000252884"/>
    </source>
</evidence>
<sequence>MAEECNVAEVTLLENGLIVDGSGGPSWTGDLLLVDGRIAASGVGLRQRLPAGLDIADVAVMDCTGQAVAPGFIDCHTHDDAIVLRTPEYLAKLSQGITTVVTGNCGISLAPYATAQAKPPLTLLGGDSFRYATLAAYREAVHLARPALNVAALIGHTTLRFAAMDDLTRAASGEERAAMAALLDAAMAEGALGLSSGLFYEEAFAAPADEVTDLARVVARHGGVYATHLRSEMQSILEAMHEAGDCAFDAGVPLVLSHHKCAGPTQWGRTRETLPLVDQLAQRQDVALDVYPYVAGSTVLREDLVDGVIDVLLTWSDTHPEFTGRLLADIAAEWGVDQKAAARRLMPGGACYFQMREDDVERVIAHPLAMVGSDGLPHDRHPHPRLWGAFPRVFARYWRGRGLFTLEQTVHKMTGMTAKNFRLAGRGLLRVGHAGDVVVFDPARIADMATYDQPVQASVGVVAVYVNGRCAYREGVLEVSAREGRMLERGKA</sequence>
<dbReference type="GO" id="GO:0016811">
    <property type="term" value="F:hydrolase activity, acting on carbon-nitrogen (but not peptide) bonds, in linear amides"/>
    <property type="evidence" value="ECO:0007669"/>
    <property type="project" value="InterPro"/>
</dbReference>
<dbReference type="SUPFAM" id="SSF51556">
    <property type="entry name" value="Metallo-dependent hydrolases"/>
    <property type="match status" value="1"/>
</dbReference>
<dbReference type="SUPFAM" id="SSF51338">
    <property type="entry name" value="Composite domain of metallo-dependent hydrolases"/>
    <property type="match status" value="1"/>
</dbReference>
<proteinExistence type="predicted"/>
<dbReference type="RefSeq" id="WP_114467647.1">
    <property type="nucleotide sequence ID" value="NZ_QPJK01000002.1"/>
</dbReference>
<comment type="caution">
    <text evidence="2">The sequence shown here is derived from an EMBL/GenBank/DDBJ whole genome shotgun (WGS) entry which is preliminary data.</text>
</comment>
<dbReference type="Pfam" id="PF07969">
    <property type="entry name" value="Amidohydro_3"/>
    <property type="match status" value="2"/>
</dbReference>
<dbReference type="InterPro" id="IPR011059">
    <property type="entry name" value="Metal-dep_hydrolase_composite"/>
</dbReference>
<protein>
    <submittedName>
        <fullName evidence="2">Dihydroorotase</fullName>
    </submittedName>
</protein>
<organism evidence="2 3">
    <name type="scientific">Pseudorhodoferax soli</name>
    <dbReference type="NCBI Taxonomy" id="545864"/>
    <lineage>
        <taxon>Bacteria</taxon>
        <taxon>Pseudomonadati</taxon>
        <taxon>Pseudomonadota</taxon>
        <taxon>Betaproteobacteria</taxon>
        <taxon>Burkholderiales</taxon>
        <taxon>Comamonadaceae</taxon>
    </lineage>
</organism>
<reference evidence="2 3" key="1">
    <citation type="submission" date="2018-07" db="EMBL/GenBank/DDBJ databases">
        <title>Genomic Encyclopedia of Type Strains, Phase IV (KMG-IV): sequencing the most valuable type-strain genomes for metagenomic binning, comparative biology and taxonomic classification.</title>
        <authorList>
            <person name="Goeker M."/>
        </authorList>
    </citation>
    <scope>NUCLEOTIDE SEQUENCE [LARGE SCALE GENOMIC DNA]</scope>
    <source>
        <strain evidence="2 3">DSM 21634</strain>
    </source>
</reference>
<dbReference type="CDD" id="cd01297">
    <property type="entry name" value="D-aminoacylase"/>
    <property type="match status" value="1"/>
</dbReference>
<dbReference type="GO" id="GO:0016812">
    <property type="term" value="F:hydrolase activity, acting on carbon-nitrogen (but not peptide) bonds, in cyclic amides"/>
    <property type="evidence" value="ECO:0007669"/>
    <property type="project" value="TreeGrafter"/>
</dbReference>
<dbReference type="Gene3D" id="3.20.20.140">
    <property type="entry name" value="Metal-dependent hydrolases"/>
    <property type="match status" value="1"/>
</dbReference>
<dbReference type="InterPro" id="IPR050378">
    <property type="entry name" value="Metallo-dep_Hydrolases_sf"/>
</dbReference>
<keyword evidence="3" id="KW-1185">Reference proteome</keyword>
<dbReference type="PANTHER" id="PTHR11647">
    <property type="entry name" value="HYDRANTOINASE/DIHYDROPYRIMIDINASE FAMILY MEMBER"/>
    <property type="match status" value="1"/>
</dbReference>
<dbReference type="AlphaFoldDB" id="A0A368Y2S3"/>
<evidence type="ECO:0000259" key="1">
    <source>
        <dbReference type="Pfam" id="PF07969"/>
    </source>
</evidence>
<dbReference type="OrthoDB" id="9766983at2"/>
<dbReference type="Gene3D" id="3.30.1490.130">
    <property type="entry name" value="D-aminoacylase. Domain 3"/>
    <property type="match status" value="1"/>
</dbReference>
<dbReference type="PANTHER" id="PTHR11647:SF1">
    <property type="entry name" value="COLLAPSIN RESPONSE MEDIATOR PROTEIN"/>
    <property type="match status" value="1"/>
</dbReference>